<evidence type="ECO:0000259" key="3">
    <source>
        <dbReference type="Pfam" id="PF17111"/>
    </source>
</evidence>
<sequence>MAEVLGVVSSAIAVAELAGKFGLSVMKLKQLWDKIQDIPEEMNRIMRQLEILKPVLAGMEADFVQQRHKVYFNSATNLQASIEYCRDAVNDLENLAEDLQARISTAKRSRRNITKLKVSFKKEDIRKYQERIGWALHLISLSQQSYLMAFMKSQTVMELVQDPEPSLLDTVVDDSHEVQTDVSDSDTSNSDRLETIRPTGYEVGPKPLPWQKPSFFGGFTYKQSQNSFYANSAVHQIRLQLPTWVSRRVFDLQTYRANIGWQICLKPWIKRDSNYGKTFNDVRYGKLLDVEKALAAGEASLFDRDRSGGTMLHIAAYGGKLETFRALLSWGLNPTEKDDYGFPVVCEIGRMGKLSNATRTGFFKLMIDAGALDEEIDAMFSGTWKLSAYYAFPRHIWKYPGILQMMVGDRYEEYLQLPPQARFTYLSWGDVKPELLLKQLSMGAGISPAALREVEGFYDNTPVNTNMAGKCLQMFARSYFCSAPVRLWEGLESVISTDEDHHFRTFNAFHYRRELARWYLDGISLQELTELRRVESGYLTPFLCGISCSSFRGSFPWNSSRLQRCRERRWMMQGMSRAMQFWLEDVQSAGIDLEEYGKRELAIYLKSSCTLRHRRGFGMAGPTSTLHNMRLVSFEYGPRPEDWYLVWDPDAYEFAGEFWDLIENPPLRIPGGWVDDA</sequence>
<dbReference type="Proteomes" id="UP000434172">
    <property type="component" value="Unassembled WGS sequence"/>
</dbReference>
<feature type="repeat" description="ANK" evidence="1">
    <location>
        <begin position="307"/>
        <end position="339"/>
    </location>
</feature>
<dbReference type="InterPro" id="IPR002110">
    <property type="entry name" value="Ankyrin_rpt"/>
</dbReference>
<evidence type="ECO:0000256" key="1">
    <source>
        <dbReference type="PROSITE-ProRule" id="PRU00023"/>
    </source>
</evidence>
<evidence type="ECO:0000256" key="2">
    <source>
        <dbReference type="SAM" id="Coils"/>
    </source>
</evidence>
<dbReference type="SUPFAM" id="SSF48403">
    <property type="entry name" value="Ankyrin repeat"/>
    <property type="match status" value="1"/>
</dbReference>
<comment type="caution">
    <text evidence="4">The sequence shown here is derived from an EMBL/GenBank/DDBJ whole genome shotgun (WGS) entry which is preliminary data.</text>
</comment>
<dbReference type="PROSITE" id="PS50297">
    <property type="entry name" value="ANK_REP_REGION"/>
    <property type="match status" value="1"/>
</dbReference>
<dbReference type="Gene3D" id="1.25.40.20">
    <property type="entry name" value="Ankyrin repeat-containing domain"/>
    <property type="match status" value="1"/>
</dbReference>
<keyword evidence="5" id="KW-1185">Reference proteome</keyword>
<reference evidence="4 5" key="1">
    <citation type="submission" date="2019-12" db="EMBL/GenBank/DDBJ databases">
        <title>A genome sequence resource for the geographically widespread anthracnose pathogen Colletotrichum asianum.</title>
        <authorList>
            <person name="Meng Y."/>
        </authorList>
    </citation>
    <scope>NUCLEOTIDE SEQUENCE [LARGE SCALE GENOMIC DNA]</scope>
    <source>
        <strain evidence="4 5">ICMP 18580</strain>
    </source>
</reference>
<dbReference type="Pfam" id="PF17111">
    <property type="entry name" value="PigL_N"/>
    <property type="match status" value="1"/>
</dbReference>
<protein>
    <recommendedName>
        <fullName evidence="3">Azaphilone pigments biosynthesis cluster protein L N-terminal domain-containing protein</fullName>
    </recommendedName>
</protein>
<feature type="coiled-coil region" evidence="2">
    <location>
        <begin position="82"/>
        <end position="109"/>
    </location>
</feature>
<organism evidence="4 5">
    <name type="scientific">Colletotrichum asianum</name>
    <dbReference type="NCBI Taxonomy" id="702518"/>
    <lineage>
        <taxon>Eukaryota</taxon>
        <taxon>Fungi</taxon>
        <taxon>Dikarya</taxon>
        <taxon>Ascomycota</taxon>
        <taxon>Pezizomycotina</taxon>
        <taxon>Sordariomycetes</taxon>
        <taxon>Hypocreomycetidae</taxon>
        <taxon>Glomerellales</taxon>
        <taxon>Glomerellaceae</taxon>
        <taxon>Colletotrichum</taxon>
        <taxon>Colletotrichum gloeosporioides species complex</taxon>
    </lineage>
</organism>
<keyword evidence="2" id="KW-0175">Coiled coil</keyword>
<dbReference type="AlphaFoldDB" id="A0A8H3ZNR4"/>
<dbReference type="InterPro" id="IPR031348">
    <property type="entry name" value="PigL_N"/>
</dbReference>
<accession>A0A8H3ZNR4</accession>
<proteinExistence type="predicted"/>
<dbReference type="InterPro" id="IPR036770">
    <property type="entry name" value="Ankyrin_rpt-contain_sf"/>
</dbReference>
<dbReference type="EMBL" id="WOWK01000112">
    <property type="protein sequence ID" value="KAF0318310.1"/>
    <property type="molecule type" value="Genomic_DNA"/>
</dbReference>
<evidence type="ECO:0000313" key="4">
    <source>
        <dbReference type="EMBL" id="KAF0318310.1"/>
    </source>
</evidence>
<evidence type="ECO:0000313" key="5">
    <source>
        <dbReference type="Proteomes" id="UP000434172"/>
    </source>
</evidence>
<dbReference type="OrthoDB" id="3200163at2759"/>
<dbReference type="PROSITE" id="PS50088">
    <property type="entry name" value="ANK_REPEAT"/>
    <property type="match status" value="1"/>
</dbReference>
<feature type="domain" description="Azaphilone pigments biosynthesis cluster protein L N-terminal" evidence="3">
    <location>
        <begin position="2"/>
        <end position="132"/>
    </location>
</feature>
<keyword evidence="1" id="KW-0040">ANK repeat</keyword>
<gene>
    <name evidence="4" type="ORF">GQ607_014436</name>
</gene>
<name>A0A8H3ZNR4_9PEZI</name>